<accession>A0ABD2MNL9</accession>
<evidence type="ECO:0000313" key="5">
    <source>
        <dbReference type="Proteomes" id="UP001516400"/>
    </source>
</evidence>
<feature type="region of interest" description="Disordered" evidence="1">
    <location>
        <begin position="896"/>
        <end position="943"/>
    </location>
</feature>
<feature type="compositionally biased region" description="Polar residues" evidence="1">
    <location>
        <begin position="614"/>
        <end position="625"/>
    </location>
</feature>
<dbReference type="Gene3D" id="3.40.50.300">
    <property type="entry name" value="P-loop containing nucleotide triphosphate hydrolases"/>
    <property type="match status" value="1"/>
</dbReference>
<dbReference type="InterPro" id="IPR058519">
    <property type="entry name" value="DUF8206"/>
</dbReference>
<dbReference type="SUPFAM" id="SSF52540">
    <property type="entry name" value="P-loop containing nucleoside triphosphate hydrolases"/>
    <property type="match status" value="1"/>
</dbReference>
<dbReference type="Pfam" id="PF07693">
    <property type="entry name" value="KAP_NTPase"/>
    <property type="match status" value="1"/>
</dbReference>
<proteinExistence type="predicted"/>
<dbReference type="CDD" id="cd00882">
    <property type="entry name" value="Ras_like_GTPase"/>
    <property type="match status" value="1"/>
</dbReference>
<organism evidence="4 5">
    <name type="scientific">Cryptolaemus montrouzieri</name>
    <dbReference type="NCBI Taxonomy" id="559131"/>
    <lineage>
        <taxon>Eukaryota</taxon>
        <taxon>Metazoa</taxon>
        <taxon>Ecdysozoa</taxon>
        <taxon>Arthropoda</taxon>
        <taxon>Hexapoda</taxon>
        <taxon>Insecta</taxon>
        <taxon>Pterygota</taxon>
        <taxon>Neoptera</taxon>
        <taxon>Endopterygota</taxon>
        <taxon>Coleoptera</taxon>
        <taxon>Polyphaga</taxon>
        <taxon>Cucujiformia</taxon>
        <taxon>Coccinelloidea</taxon>
        <taxon>Coccinellidae</taxon>
        <taxon>Scymninae</taxon>
        <taxon>Scymnini</taxon>
        <taxon>Cryptolaemus</taxon>
    </lineage>
</organism>
<dbReference type="AlphaFoldDB" id="A0ABD2MNL9"/>
<evidence type="ECO:0000259" key="2">
    <source>
        <dbReference type="Pfam" id="PF07693"/>
    </source>
</evidence>
<feature type="compositionally biased region" description="Basic and acidic residues" evidence="1">
    <location>
        <begin position="681"/>
        <end position="704"/>
    </location>
</feature>
<keyword evidence="5" id="KW-1185">Reference proteome</keyword>
<dbReference type="PANTHER" id="PTHR32046:SF11">
    <property type="entry name" value="IMMUNE-ASSOCIATED NUCLEOTIDE-BINDING PROTEIN 10-LIKE"/>
    <property type="match status" value="1"/>
</dbReference>
<evidence type="ECO:0000313" key="4">
    <source>
        <dbReference type="EMBL" id="KAL3268006.1"/>
    </source>
</evidence>
<dbReference type="Proteomes" id="UP001516400">
    <property type="component" value="Unassembled WGS sequence"/>
</dbReference>
<dbReference type="InterPro" id="IPR027417">
    <property type="entry name" value="P-loop_NTPase"/>
</dbReference>
<evidence type="ECO:0000259" key="3">
    <source>
        <dbReference type="Pfam" id="PF26633"/>
    </source>
</evidence>
<dbReference type="Pfam" id="PF26633">
    <property type="entry name" value="DUF8206"/>
    <property type="match status" value="1"/>
</dbReference>
<dbReference type="InterPro" id="IPR011646">
    <property type="entry name" value="KAP_P-loop"/>
</dbReference>
<feature type="compositionally biased region" description="Basic and acidic residues" evidence="1">
    <location>
        <begin position="647"/>
        <end position="656"/>
    </location>
</feature>
<name>A0ABD2MNL9_9CUCU</name>
<feature type="domain" description="DUF8206" evidence="3">
    <location>
        <begin position="346"/>
        <end position="424"/>
    </location>
</feature>
<evidence type="ECO:0008006" key="6">
    <source>
        <dbReference type="Google" id="ProtNLM"/>
    </source>
</evidence>
<feature type="region of interest" description="Disordered" evidence="1">
    <location>
        <begin position="614"/>
        <end position="733"/>
    </location>
</feature>
<comment type="caution">
    <text evidence="4">The sequence shown here is derived from an EMBL/GenBank/DDBJ whole genome shotgun (WGS) entry which is preliminary data.</text>
</comment>
<protein>
    <recommendedName>
        <fullName evidence="6">G domain-containing protein</fullName>
    </recommendedName>
</protein>
<feature type="compositionally biased region" description="Basic residues" evidence="1">
    <location>
        <begin position="926"/>
        <end position="943"/>
    </location>
</feature>
<dbReference type="PANTHER" id="PTHR32046">
    <property type="entry name" value="G DOMAIN-CONTAINING PROTEIN"/>
    <property type="match status" value="1"/>
</dbReference>
<dbReference type="EMBL" id="JABFTP020000021">
    <property type="protein sequence ID" value="KAL3268006.1"/>
    <property type="molecule type" value="Genomic_DNA"/>
</dbReference>
<evidence type="ECO:0000256" key="1">
    <source>
        <dbReference type="SAM" id="MobiDB-lite"/>
    </source>
</evidence>
<sequence>MAEKLCDLQLHDMPYINILLLGERGVGKSTFINSIANYLRYQDFQRAIKEPHFVLIPCSFNIRDDKSKIHKVTIESNNNGCLQVDDSSTQDIKTYEFSIRDGKTTIRLIDTPGISHPIGVKQNDINCANILSYIGQLHKLHAICFLFKPIDLRANSTFEYYVTQILSKLEKSAAKNIIFLFTNTKKTEFKPGKSIGFLKKSIEVIKKDPPHVDIEIKENVFCFDNEAFRYIGAVKKGISFEKSTEKMFSESWKNSTEQACKLIHYIMGDVDHQPLLPYFMKDSTSINEARIMINQLAQPLADILQLIFDNLRILDNRYMELTKQNLSLDQLKSKLYVPIIHLKCIKLTQPATVCCDPKCAELLVIERLKTWSYKQRCHDPCYLKNVSQNMIGAPQLLDCTAMNKVTRTCSTCSCPHIVHMHVYYMTEKCNDKKIMLFKLKSTQTPFPLMLLICSVKAAERFISFNDKICHFLQHNDIISFNEAFKKSIFPQLLANAPYWLVSEVLIIREKSFESNADQKTIHYWQSLMDKYDETKSTFDKIVQLSASLGHDAIEVDAKCILEQLEKLYALKHNGMKIQELYLVQNTSRKTENSQNEQSHSSSVLNIINYENQTQSDKQECNTPNVKQKEQIDKKKNKIPWTRSPLKSFERKIDSSDKSTNTSKEALIDPAPQHPPSYGHHGSSEDQIHSQTFQKDKNVTIDSSDRSSYTSKQRHIDPAPHIPPSYDHQGSSHCELYNNQYTNGNRAFHDKNVLHENGRTNNNQLPRERIPSNGYRMPHHNDTVNNSVSPYDHRQAYDSRVPYNSCSTYDNRRPYNGCYGNRHPYHDSAMFHDNWQPDNIRPSHHITQFYGNGSESRYPRPHLPESRHLTHNTTYHDTMSPYDNQSFNEQVMNTFSRGDDRQHSLPPSYDCISSSIQHKNVREHNNMPRRRKKGSKKGPNKCTN</sequence>
<reference evidence="4 5" key="1">
    <citation type="journal article" date="2021" name="BMC Biol.">
        <title>Horizontally acquired antibacterial genes associated with adaptive radiation of ladybird beetles.</title>
        <authorList>
            <person name="Li H.S."/>
            <person name="Tang X.F."/>
            <person name="Huang Y.H."/>
            <person name="Xu Z.Y."/>
            <person name="Chen M.L."/>
            <person name="Du X.Y."/>
            <person name="Qiu B.Y."/>
            <person name="Chen P.T."/>
            <person name="Zhang W."/>
            <person name="Slipinski A."/>
            <person name="Escalona H.E."/>
            <person name="Waterhouse R.M."/>
            <person name="Zwick A."/>
            <person name="Pang H."/>
        </authorList>
    </citation>
    <scope>NUCLEOTIDE SEQUENCE [LARGE SCALE GENOMIC DNA]</scope>
    <source>
        <strain evidence="4">SYSU2018</strain>
    </source>
</reference>
<feature type="domain" description="KAP NTPase" evidence="2">
    <location>
        <begin position="2"/>
        <end position="207"/>
    </location>
</feature>
<gene>
    <name evidence="4" type="ORF">HHI36_007139</name>
</gene>